<reference evidence="6 7" key="1">
    <citation type="submission" date="2011-10" db="EMBL/GenBank/DDBJ databases">
        <title>The Noncontiguous Finished genome of Thermanaerovibrio velox DSM 12556.</title>
        <authorList>
            <consortium name="US DOE Joint Genome Institute (JGI-PGF)"/>
            <person name="Lucas S."/>
            <person name="Copeland A."/>
            <person name="Lapidus A."/>
            <person name="Glavina del Rio T."/>
            <person name="Dalin E."/>
            <person name="Tice H."/>
            <person name="Bruce D."/>
            <person name="Goodwin L."/>
            <person name="Pitluck S."/>
            <person name="Peters L."/>
            <person name="Mikhailova N."/>
            <person name="Teshima H."/>
            <person name="Kyrpides N."/>
            <person name="Mavromatis K."/>
            <person name="Ivanova N."/>
            <person name="Markowitz V."/>
            <person name="Cheng J.-F."/>
            <person name="Hugenholtz P."/>
            <person name="Woyke T."/>
            <person name="Wu D."/>
            <person name="Spring S."/>
            <person name="Brambilla E.-M."/>
            <person name="Klenk H.-P."/>
            <person name="Eisen J.A."/>
        </authorList>
    </citation>
    <scope>NUCLEOTIDE SEQUENCE [LARGE SCALE GENOMIC DNA]</scope>
    <source>
        <strain evidence="6 7">DSM 12556</strain>
    </source>
</reference>
<evidence type="ECO:0000313" key="7">
    <source>
        <dbReference type="Proteomes" id="UP000005730"/>
    </source>
</evidence>
<comment type="subcellular location">
    <subcellularLocation>
        <location evidence="4">Cytoplasm</location>
    </subcellularLocation>
</comment>
<evidence type="ECO:0000256" key="1">
    <source>
        <dbReference type="ARBA" id="ARBA00022605"/>
    </source>
</evidence>
<sequence>MHRVAVMGAAGLAGGELLRILCQHPHLEVSLICSSSSEGQPVRSSHPHLAYAYRSRTFVSPEAVLEGEWDLIFLALPHGKSAPWVEGLMPLVEGGRRIVDLSGDFRLRDPREHEIWYGKHPCPQFLGSFVYGLPELNREKIASARLVSGVGCNATGVLLCLYPLVSSPLWANVLDVNVECRAGSSEGGSRPSEGGMHVFRSRAMRLVSPFVHRHMAEVVQELNIPAQSLSMTLTAVEAVRGVQCLAHVRFKDPVSEADLWRACRGAFGSEPFVDLCPARPVHLRIPDPKLVLGSNRAMVGFVLDRTGRRLLIGSGIDNLMKGAAGTAVQCANLMLGLPEDEGLAMPPVYPA</sequence>
<dbReference type="HAMAP" id="MF_00150">
    <property type="entry name" value="ArgC_type1"/>
    <property type="match status" value="1"/>
</dbReference>
<dbReference type="EC" id="1.2.1.38" evidence="4"/>
<dbReference type="RefSeq" id="WP_006583974.1">
    <property type="nucleotide sequence ID" value="NZ_CM001377.1"/>
</dbReference>
<proteinExistence type="inferred from homology"/>
<dbReference type="NCBIfam" id="TIGR01850">
    <property type="entry name" value="argC"/>
    <property type="match status" value="1"/>
</dbReference>
<dbReference type="EMBL" id="CM001377">
    <property type="protein sequence ID" value="EHM10480.1"/>
    <property type="molecule type" value="Genomic_DNA"/>
</dbReference>
<dbReference type="InterPro" id="IPR000706">
    <property type="entry name" value="AGPR_type-1"/>
</dbReference>
<dbReference type="eggNOG" id="COG0002">
    <property type="taxonomic scope" value="Bacteria"/>
</dbReference>
<evidence type="ECO:0000256" key="2">
    <source>
        <dbReference type="ARBA" id="ARBA00022857"/>
    </source>
</evidence>
<keyword evidence="7" id="KW-1185">Reference proteome</keyword>
<name>H0UNR5_9BACT</name>
<dbReference type="GO" id="GO:0006526">
    <property type="term" value="P:L-arginine biosynthetic process"/>
    <property type="evidence" value="ECO:0007669"/>
    <property type="project" value="UniProtKB-UniRule"/>
</dbReference>
<keyword evidence="1 4" id="KW-0028">Amino-acid biosynthesis</keyword>
<dbReference type="InterPro" id="IPR000534">
    <property type="entry name" value="Semialdehyde_DH_NAD-bd"/>
</dbReference>
<dbReference type="Gene3D" id="3.30.360.10">
    <property type="entry name" value="Dihydrodipicolinate Reductase, domain 2"/>
    <property type="match status" value="1"/>
</dbReference>
<dbReference type="Pfam" id="PF22698">
    <property type="entry name" value="Semialdhyde_dhC_1"/>
    <property type="match status" value="1"/>
</dbReference>
<keyword evidence="4" id="KW-0963">Cytoplasm</keyword>
<comment type="similarity">
    <text evidence="4">Belongs to the NAGSA dehydrogenase family. Type 1 subfamily.</text>
</comment>
<dbReference type="STRING" id="926567.TheveDRAFT_1361"/>
<dbReference type="Gene3D" id="3.40.50.720">
    <property type="entry name" value="NAD(P)-binding Rossmann-like Domain"/>
    <property type="match status" value="1"/>
</dbReference>
<dbReference type="UniPathway" id="UPA00068">
    <property type="reaction ID" value="UER00108"/>
</dbReference>
<dbReference type="SUPFAM" id="SSF51735">
    <property type="entry name" value="NAD(P)-binding Rossmann-fold domains"/>
    <property type="match status" value="1"/>
</dbReference>
<dbReference type="GO" id="GO:0005737">
    <property type="term" value="C:cytoplasm"/>
    <property type="evidence" value="ECO:0007669"/>
    <property type="project" value="UniProtKB-SubCell"/>
</dbReference>
<comment type="pathway">
    <text evidence="4">Amino-acid biosynthesis; L-arginine biosynthesis; N(2)-acetyl-L-ornithine from L-glutamate: step 3/4.</text>
</comment>
<evidence type="ECO:0000313" key="6">
    <source>
        <dbReference type="EMBL" id="EHM10480.1"/>
    </source>
</evidence>
<dbReference type="InterPro" id="IPR050085">
    <property type="entry name" value="AGPR"/>
</dbReference>
<evidence type="ECO:0000259" key="5">
    <source>
        <dbReference type="SMART" id="SM00859"/>
    </source>
</evidence>
<organism evidence="6 7">
    <name type="scientific">Thermanaerovibrio velox DSM 12556</name>
    <dbReference type="NCBI Taxonomy" id="926567"/>
    <lineage>
        <taxon>Bacteria</taxon>
        <taxon>Thermotogati</taxon>
        <taxon>Synergistota</taxon>
        <taxon>Synergistia</taxon>
        <taxon>Synergistales</taxon>
        <taxon>Synergistaceae</taxon>
        <taxon>Thermanaerovibrio</taxon>
    </lineage>
</organism>
<comment type="function">
    <text evidence="4">Catalyzes the NADPH-dependent reduction of N-acetyl-5-glutamyl phosphate to yield N-acetyl-L-glutamate 5-semialdehyde.</text>
</comment>
<comment type="catalytic activity">
    <reaction evidence="4">
        <text>N-acetyl-L-glutamate 5-semialdehyde + phosphate + NADP(+) = N-acetyl-L-glutamyl 5-phosphate + NADPH + H(+)</text>
        <dbReference type="Rhea" id="RHEA:21588"/>
        <dbReference type="ChEBI" id="CHEBI:15378"/>
        <dbReference type="ChEBI" id="CHEBI:29123"/>
        <dbReference type="ChEBI" id="CHEBI:43474"/>
        <dbReference type="ChEBI" id="CHEBI:57783"/>
        <dbReference type="ChEBI" id="CHEBI:57936"/>
        <dbReference type="ChEBI" id="CHEBI:58349"/>
        <dbReference type="EC" id="1.2.1.38"/>
    </reaction>
</comment>
<feature type="domain" description="Semialdehyde dehydrogenase NAD-binding" evidence="5">
    <location>
        <begin position="3"/>
        <end position="144"/>
    </location>
</feature>
<evidence type="ECO:0000256" key="4">
    <source>
        <dbReference type="HAMAP-Rule" id="MF_00150"/>
    </source>
</evidence>
<dbReference type="InterPro" id="IPR058924">
    <property type="entry name" value="AGPR_dimerisation_dom"/>
</dbReference>
<dbReference type="GO" id="GO:0003942">
    <property type="term" value="F:N-acetyl-gamma-glutamyl-phosphate reductase activity"/>
    <property type="evidence" value="ECO:0007669"/>
    <property type="project" value="UniProtKB-UniRule"/>
</dbReference>
<dbReference type="CDD" id="cd17895">
    <property type="entry name" value="AGPR_1_N"/>
    <property type="match status" value="1"/>
</dbReference>
<dbReference type="HOGENOM" id="CLU_006384_0_0_0"/>
<protein>
    <recommendedName>
        <fullName evidence="4">N-acetyl-gamma-glutamyl-phosphate reductase</fullName>
        <shortName evidence="4">AGPR</shortName>
        <ecNumber evidence="4">1.2.1.38</ecNumber>
    </recommendedName>
    <alternativeName>
        <fullName evidence="4">N-acetyl-glutamate semialdehyde dehydrogenase</fullName>
        <shortName evidence="4">NAGSA dehydrogenase</shortName>
    </alternativeName>
</protein>
<feature type="active site" evidence="4">
    <location>
        <position position="152"/>
    </location>
</feature>
<dbReference type="Pfam" id="PF01118">
    <property type="entry name" value="Semialdhyde_dh"/>
    <property type="match status" value="1"/>
</dbReference>
<gene>
    <name evidence="4" type="primary">argC</name>
    <name evidence="6" type="ORF">TheveDRAFT_1361</name>
</gene>
<dbReference type="AlphaFoldDB" id="H0UNR5"/>
<dbReference type="GO" id="GO:0051287">
    <property type="term" value="F:NAD binding"/>
    <property type="evidence" value="ECO:0007669"/>
    <property type="project" value="InterPro"/>
</dbReference>
<dbReference type="PANTHER" id="PTHR32338">
    <property type="entry name" value="N-ACETYL-GAMMA-GLUTAMYL-PHOSPHATE REDUCTASE, CHLOROPLASTIC-RELATED-RELATED"/>
    <property type="match status" value="1"/>
</dbReference>
<keyword evidence="3 4" id="KW-0560">Oxidoreductase</keyword>
<dbReference type="InterPro" id="IPR036291">
    <property type="entry name" value="NAD(P)-bd_dom_sf"/>
</dbReference>
<dbReference type="PANTHER" id="PTHR32338:SF11">
    <property type="entry name" value="[LYSW]-L-2-AMINOADIPATE_[LYSW]-L-GLUTAMATE PHOSPHATE REDUCTASE-RELATED"/>
    <property type="match status" value="1"/>
</dbReference>
<dbReference type="SMART" id="SM00859">
    <property type="entry name" value="Semialdhyde_dh"/>
    <property type="match status" value="1"/>
</dbReference>
<evidence type="ECO:0000256" key="3">
    <source>
        <dbReference type="ARBA" id="ARBA00023002"/>
    </source>
</evidence>
<dbReference type="Proteomes" id="UP000005730">
    <property type="component" value="Chromosome"/>
</dbReference>
<dbReference type="OrthoDB" id="9801289at2"/>
<dbReference type="GO" id="GO:0070401">
    <property type="term" value="F:NADP+ binding"/>
    <property type="evidence" value="ECO:0007669"/>
    <property type="project" value="InterPro"/>
</dbReference>
<accession>H0UNR5</accession>
<keyword evidence="4" id="KW-0055">Arginine biosynthesis</keyword>
<dbReference type="SUPFAM" id="SSF55347">
    <property type="entry name" value="Glyceraldehyde-3-phosphate dehydrogenase-like, C-terminal domain"/>
    <property type="match status" value="1"/>
</dbReference>
<keyword evidence="2 4" id="KW-0521">NADP</keyword>